<dbReference type="EMBL" id="JAEPRJ010000001">
    <property type="protein sequence ID" value="MBK5898027.1"/>
    <property type="molecule type" value="Genomic_DNA"/>
</dbReference>
<dbReference type="InterPro" id="IPR013321">
    <property type="entry name" value="Arc_rbn_hlx_hlx"/>
</dbReference>
<proteinExistence type="inferred from homology"/>
<reference evidence="3 4" key="1">
    <citation type="submission" date="2021-01" db="EMBL/GenBank/DDBJ databases">
        <title>Isolation and description of Catonella massiliensis sp. nov., a novel Catonella species, isolated from a stable periodontitis subject.</title>
        <authorList>
            <person name="Antezack A."/>
            <person name="Boxberger M."/>
            <person name="La Scola B."/>
            <person name="Monnet-Corti V."/>
        </authorList>
    </citation>
    <scope>NUCLEOTIDE SEQUENCE [LARGE SCALE GENOMIC DNA]</scope>
    <source>
        <strain evidence="3 4">Marseille-Q4567</strain>
    </source>
</reference>
<evidence type="ECO:0000313" key="4">
    <source>
        <dbReference type="Proteomes" id="UP000604730"/>
    </source>
</evidence>
<dbReference type="InterPro" id="IPR007337">
    <property type="entry name" value="RelB/DinJ"/>
</dbReference>
<dbReference type="Pfam" id="PF04221">
    <property type="entry name" value="RelB"/>
    <property type="match status" value="1"/>
</dbReference>
<keyword evidence="4" id="KW-1185">Reference proteome</keyword>
<name>A0ABS1J1N1_9FIRM</name>
<sequence>MVNTLVQFRVDENDRTEAIEICSKLGIDLQSYFRICLARLIREKGIPFSMKIEEVKENKGISAMKRASKIAKEYGISDLSLDEINEAIREARG</sequence>
<evidence type="ECO:0000256" key="2">
    <source>
        <dbReference type="ARBA" id="ARBA00022649"/>
    </source>
</evidence>
<dbReference type="RefSeq" id="WP_208429475.1">
    <property type="nucleotide sequence ID" value="NZ_JAEPRJ010000001.1"/>
</dbReference>
<dbReference type="NCBIfam" id="TIGR02384">
    <property type="entry name" value="RelB_DinJ"/>
    <property type="match status" value="1"/>
</dbReference>
<accession>A0ABS1J1N1</accession>
<dbReference type="Gene3D" id="1.10.1220.10">
    <property type="entry name" value="Met repressor-like"/>
    <property type="match status" value="1"/>
</dbReference>
<organism evidence="3 4">
    <name type="scientific">Catonella massiliensis</name>
    <dbReference type="NCBI Taxonomy" id="2799636"/>
    <lineage>
        <taxon>Bacteria</taxon>
        <taxon>Bacillati</taxon>
        <taxon>Bacillota</taxon>
        <taxon>Clostridia</taxon>
        <taxon>Lachnospirales</taxon>
        <taxon>Lachnospiraceae</taxon>
        <taxon>Catonella</taxon>
    </lineage>
</organism>
<dbReference type="PANTHER" id="PTHR38781">
    <property type="entry name" value="ANTITOXIN DINJ-RELATED"/>
    <property type="match status" value="1"/>
</dbReference>
<evidence type="ECO:0000313" key="3">
    <source>
        <dbReference type="EMBL" id="MBK5898027.1"/>
    </source>
</evidence>
<dbReference type="PANTHER" id="PTHR38781:SF1">
    <property type="entry name" value="ANTITOXIN DINJ-RELATED"/>
    <property type="match status" value="1"/>
</dbReference>
<evidence type="ECO:0000256" key="1">
    <source>
        <dbReference type="ARBA" id="ARBA00010562"/>
    </source>
</evidence>
<gene>
    <name evidence="3" type="ORF">JJN12_09620</name>
</gene>
<dbReference type="Proteomes" id="UP000604730">
    <property type="component" value="Unassembled WGS sequence"/>
</dbReference>
<keyword evidence="2" id="KW-1277">Toxin-antitoxin system</keyword>
<comment type="similarity">
    <text evidence="1">Belongs to the RelB/DinJ antitoxin family.</text>
</comment>
<comment type="caution">
    <text evidence="3">The sequence shown here is derived from an EMBL/GenBank/DDBJ whole genome shotgun (WGS) entry which is preliminary data.</text>
</comment>
<protein>
    <submittedName>
        <fullName evidence="3">Type II toxin-antitoxin system RelB/DinJ family antitoxin</fullName>
    </submittedName>
</protein>